<dbReference type="Proteomes" id="UP000092643">
    <property type="component" value="Unassembled WGS sequence"/>
</dbReference>
<evidence type="ECO:0000313" key="2">
    <source>
        <dbReference type="EMBL" id="OBW99453.1"/>
    </source>
</evidence>
<dbReference type="EMBL" id="JTJO01000021">
    <property type="protein sequence ID" value="OBW99453.1"/>
    <property type="molecule type" value="Genomic_DNA"/>
</dbReference>
<name>A0A1A7PBJ4_9PAST</name>
<gene>
    <name evidence="2" type="ORF">QV03_03150</name>
</gene>
<comment type="caution">
    <text evidence="2">The sequence shown here is derived from an EMBL/GenBank/DDBJ whole genome shotgun (WGS) entry which is preliminary data.</text>
</comment>
<dbReference type="AlphaFoldDB" id="A0A1A7PBJ4"/>
<sequence>MVAHHKIKKASKQASKYYKNFCFFKMINSFLLFDTGQNSILMLFFYPLFFYFGLRYQSKNAENN</sequence>
<keyword evidence="1" id="KW-0812">Transmembrane</keyword>
<organism evidence="2 3">
    <name type="scientific">Gallibacterium anatis</name>
    <dbReference type="NCBI Taxonomy" id="750"/>
    <lineage>
        <taxon>Bacteria</taxon>
        <taxon>Pseudomonadati</taxon>
        <taxon>Pseudomonadota</taxon>
        <taxon>Gammaproteobacteria</taxon>
        <taxon>Pasteurellales</taxon>
        <taxon>Pasteurellaceae</taxon>
        <taxon>Gallibacterium</taxon>
    </lineage>
</organism>
<evidence type="ECO:0000313" key="3">
    <source>
        <dbReference type="Proteomes" id="UP000092643"/>
    </source>
</evidence>
<evidence type="ECO:0000256" key="1">
    <source>
        <dbReference type="SAM" id="Phobius"/>
    </source>
</evidence>
<reference evidence="2 3" key="1">
    <citation type="submission" date="2014-11" db="EMBL/GenBank/DDBJ databases">
        <title>Pan-genome of Gallibacterium spp.</title>
        <authorList>
            <person name="Kudirkiene E."/>
            <person name="Bojesen A.M."/>
        </authorList>
    </citation>
    <scope>NUCLEOTIDE SEQUENCE [LARGE SCALE GENOMIC DNA]</scope>
    <source>
        <strain evidence="2 3">F 279</strain>
    </source>
</reference>
<proteinExistence type="predicted"/>
<keyword evidence="1" id="KW-0472">Membrane</keyword>
<protein>
    <submittedName>
        <fullName evidence="2">Uncharacterized protein</fullName>
    </submittedName>
</protein>
<keyword evidence="1" id="KW-1133">Transmembrane helix</keyword>
<feature type="transmembrane region" description="Helical" evidence="1">
    <location>
        <begin position="36"/>
        <end position="54"/>
    </location>
</feature>
<accession>A0A1A7PBJ4</accession>